<protein>
    <recommendedName>
        <fullName evidence="9">Isoprene synthase</fullName>
    </recommendedName>
</protein>
<dbReference type="Gene3D" id="1.10.600.10">
    <property type="entry name" value="Farnesyl Diphosphate Synthase"/>
    <property type="match status" value="2"/>
</dbReference>
<dbReference type="SUPFAM" id="SSF48239">
    <property type="entry name" value="Terpenoid cyclases/Protein prenyltransferases"/>
    <property type="match status" value="2"/>
</dbReference>
<evidence type="ECO:0000313" key="8">
    <source>
        <dbReference type="Proteomes" id="UP000289738"/>
    </source>
</evidence>
<evidence type="ECO:0008006" key="9">
    <source>
        <dbReference type="Google" id="ProtNLM"/>
    </source>
</evidence>
<evidence type="ECO:0000259" key="6">
    <source>
        <dbReference type="Pfam" id="PF03936"/>
    </source>
</evidence>
<name>A0A444Y6Q7_ARAHY</name>
<dbReference type="GO" id="GO:0010333">
    <property type="term" value="F:terpene synthase activity"/>
    <property type="evidence" value="ECO:0007669"/>
    <property type="project" value="InterPro"/>
</dbReference>
<feature type="domain" description="Terpene synthase N-terminal" evidence="5">
    <location>
        <begin position="660"/>
        <end position="837"/>
    </location>
</feature>
<dbReference type="InterPro" id="IPR044814">
    <property type="entry name" value="Terpene_cyclase_plant_C1"/>
</dbReference>
<evidence type="ECO:0000256" key="1">
    <source>
        <dbReference type="ARBA" id="ARBA00001946"/>
    </source>
</evidence>
<dbReference type="Pfam" id="PF03936">
    <property type="entry name" value="Terpene_synth_C"/>
    <property type="match status" value="2"/>
</dbReference>
<proteinExistence type="predicted"/>
<keyword evidence="4" id="KW-0456">Lyase</keyword>
<dbReference type="AlphaFoldDB" id="A0A444Y6Q7"/>
<dbReference type="SUPFAM" id="SSF48576">
    <property type="entry name" value="Terpenoid synthases"/>
    <property type="match status" value="2"/>
</dbReference>
<evidence type="ECO:0000256" key="4">
    <source>
        <dbReference type="ARBA" id="ARBA00023239"/>
    </source>
</evidence>
<feature type="domain" description="Terpene synthase metal-binding" evidence="6">
    <location>
        <begin position="896"/>
        <end position="1133"/>
    </location>
</feature>
<dbReference type="Proteomes" id="UP000289738">
    <property type="component" value="Chromosome B08"/>
</dbReference>
<sequence>MASELISLPYALSTTQTVVVVKHRNHFGRKTVTHATAKIHVICGSIKKEDAQLIGRRSANYQPNLWTYEFLHQSHHNHHVVDRVEERARKLEEKVLYMMMNSSDMEPLNLLELIDDLHRLGLSYKFQNHINSALSRIHSSQYMHLHTHKTLHATALLFRILRQHAFHVSQDVFESFTDDEKNFKPEIGNDVQGMLSLYEASHLSFEGENLCEKAKTFSATNLMNIISKDETENKVKESTRSVLEGLPYHHSPYRVEARRYIDTYNKKEPHNQLLLELAKLDFNMVQSLYQQELQQMTRWWRDMGLASKLSFARDRLTESFFWSLGIVSHPNFSNCRKELTKVAALITVLDDVYDVYGTLDELELFTDAVERWDVNAINNLPDYMTLCFLALYNTINEMVFDIFKDYAVKCIPYLKKAWCDLCKSFLQEAKWSNNKVVPRLKEYLENGSVSCSGGVFLTHSFFLLNQEITEPALHSLTNYHDLLRSSSTVFRISNDLATSTEEMECGETANSITCYMNETGGSEEDARRNLRSLIDEAWKNMNRSLVMDSTFDKSFIEVAMNLARIAQFTYQHGDGHGRPDNRSKSRIKSLLVDPILVNLISLPYALSTTQRVVVVKHRNHFGRKTVTHATAKIHVICGSTKKDDGQLIGRRSANYQPNLWTYEFLHQSHHNHHVVEIIEERAKKLEEKVGHIMMNSSDMEPLSLLEFIDDLHRLGLSYKFPNHINSALSRIHSSQHVLHYTPKTLHATALLFRILRQHSFHVSQDVFESFNDDEGNLKAEIGNDVQGMLSLYEASHLNFDGENLCEKARAFSATNMMNIIRKEGTENKVKESVRRVLEGLPSHHSPYRVEARGYIDTYHKKEPHSQLLLELAKLDFNMVQSLHQQELKQMARWWRDIGLASKLSFARDRLTESFFWSLGIVSHPNFSYCRKELTKVAALVTVLDDVYDVYGTLDELELFTDAVERWDVNAINDLPDYMTLCFLALYNTVNEIAFDIFKDHAFKCLPHLKKAWCDLCKSFLQEAKWSNNKVVPSLKEYLENGLVSCSGGICLIHSFFLLNQETSEQALHSLINYHELLRSSSTIFRISNDLATSAEEMECGETANSMTCYMNETGDSEEGARRYLRSVIDEAWKNMNRCLVMDSTFDKSFIEVAMNLARIAQFTYQHGDGHGRPDNRSKGRIKSLLVDPIPVNVPT</sequence>
<dbReference type="InterPro" id="IPR036965">
    <property type="entry name" value="Terpene_synth_N_sf"/>
</dbReference>
<dbReference type="InterPro" id="IPR001906">
    <property type="entry name" value="Terpene_synth_N"/>
</dbReference>
<evidence type="ECO:0000256" key="3">
    <source>
        <dbReference type="ARBA" id="ARBA00022842"/>
    </source>
</evidence>
<comment type="caution">
    <text evidence="7">The sequence shown here is derived from an EMBL/GenBank/DDBJ whole genome shotgun (WGS) entry which is preliminary data.</text>
</comment>
<dbReference type="InterPro" id="IPR034741">
    <property type="entry name" value="Terpene_cyclase-like_1_C"/>
</dbReference>
<feature type="domain" description="Terpene synthase N-terminal" evidence="5">
    <location>
        <begin position="66"/>
        <end position="236"/>
    </location>
</feature>
<dbReference type="STRING" id="3818.A0A444Y6Q7"/>
<evidence type="ECO:0000256" key="2">
    <source>
        <dbReference type="ARBA" id="ARBA00022723"/>
    </source>
</evidence>
<dbReference type="PANTHER" id="PTHR31225">
    <property type="entry name" value="OS04G0344100 PROTEIN-RELATED"/>
    <property type="match status" value="1"/>
</dbReference>
<keyword evidence="2" id="KW-0479">Metal-binding</keyword>
<dbReference type="PANTHER" id="PTHR31225:SF98">
    <property type="entry name" value="TERPENE SYNTHASE 9-RELATED"/>
    <property type="match status" value="1"/>
</dbReference>
<dbReference type="Gene3D" id="1.50.10.130">
    <property type="entry name" value="Terpene synthase, N-terminal domain"/>
    <property type="match status" value="2"/>
</dbReference>
<dbReference type="SFLD" id="SFLDS00005">
    <property type="entry name" value="Isoprenoid_Synthase_Type_I"/>
    <property type="match status" value="2"/>
</dbReference>
<dbReference type="FunFam" id="1.10.600.10:FF:000007">
    <property type="entry name" value="Isoprene synthase, chloroplastic"/>
    <property type="match status" value="2"/>
</dbReference>
<dbReference type="SFLD" id="SFLDG01014">
    <property type="entry name" value="Terpene_Cyclase_Like_1_N-term"/>
    <property type="match status" value="2"/>
</dbReference>
<evidence type="ECO:0000313" key="7">
    <source>
        <dbReference type="EMBL" id="RYQ97609.1"/>
    </source>
</evidence>
<dbReference type="InterPro" id="IPR005630">
    <property type="entry name" value="Terpene_synthase_metal-bd"/>
</dbReference>
<dbReference type="EMBL" id="SDMP01000018">
    <property type="protein sequence ID" value="RYQ97609.1"/>
    <property type="molecule type" value="Genomic_DNA"/>
</dbReference>
<reference evidence="7 8" key="1">
    <citation type="submission" date="2019-01" db="EMBL/GenBank/DDBJ databases">
        <title>Sequencing of cultivated peanut Arachis hypogaea provides insights into genome evolution and oil improvement.</title>
        <authorList>
            <person name="Chen X."/>
        </authorList>
    </citation>
    <scope>NUCLEOTIDE SEQUENCE [LARGE SCALE GENOMIC DNA]</scope>
    <source>
        <strain evidence="8">cv. Fuhuasheng</strain>
        <tissue evidence="7">Leaves</tissue>
    </source>
</reference>
<keyword evidence="8" id="KW-1185">Reference proteome</keyword>
<dbReference type="SFLD" id="SFLDG01019">
    <property type="entry name" value="Terpene_Cyclase_Like_1_C_Termi"/>
    <property type="match status" value="2"/>
</dbReference>
<dbReference type="InterPro" id="IPR008949">
    <property type="entry name" value="Isoprenoid_synthase_dom_sf"/>
</dbReference>
<keyword evidence="3" id="KW-0460">Magnesium</keyword>
<dbReference type="GO" id="GO:0016102">
    <property type="term" value="P:diterpenoid biosynthetic process"/>
    <property type="evidence" value="ECO:0007669"/>
    <property type="project" value="InterPro"/>
</dbReference>
<dbReference type="InterPro" id="IPR050148">
    <property type="entry name" value="Terpene_synthase-like"/>
</dbReference>
<dbReference type="CDD" id="cd00684">
    <property type="entry name" value="Terpene_cyclase_plant_C1"/>
    <property type="match status" value="2"/>
</dbReference>
<dbReference type="InterPro" id="IPR008930">
    <property type="entry name" value="Terpenoid_cyclase/PrenylTrfase"/>
</dbReference>
<dbReference type="Pfam" id="PF01397">
    <property type="entry name" value="Terpene_synth"/>
    <property type="match status" value="2"/>
</dbReference>
<feature type="domain" description="Terpene synthase metal-binding" evidence="6">
    <location>
        <begin position="301"/>
        <end position="539"/>
    </location>
</feature>
<comment type="cofactor">
    <cofactor evidence="1">
        <name>Mg(2+)</name>
        <dbReference type="ChEBI" id="CHEBI:18420"/>
    </cofactor>
</comment>
<dbReference type="GO" id="GO:0000287">
    <property type="term" value="F:magnesium ion binding"/>
    <property type="evidence" value="ECO:0007669"/>
    <property type="project" value="InterPro"/>
</dbReference>
<organism evidence="7 8">
    <name type="scientific">Arachis hypogaea</name>
    <name type="common">Peanut</name>
    <dbReference type="NCBI Taxonomy" id="3818"/>
    <lineage>
        <taxon>Eukaryota</taxon>
        <taxon>Viridiplantae</taxon>
        <taxon>Streptophyta</taxon>
        <taxon>Embryophyta</taxon>
        <taxon>Tracheophyta</taxon>
        <taxon>Spermatophyta</taxon>
        <taxon>Magnoliopsida</taxon>
        <taxon>eudicotyledons</taxon>
        <taxon>Gunneridae</taxon>
        <taxon>Pentapetalae</taxon>
        <taxon>rosids</taxon>
        <taxon>fabids</taxon>
        <taxon>Fabales</taxon>
        <taxon>Fabaceae</taxon>
        <taxon>Papilionoideae</taxon>
        <taxon>50 kb inversion clade</taxon>
        <taxon>dalbergioids sensu lato</taxon>
        <taxon>Dalbergieae</taxon>
        <taxon>Pterocarpus clade</taxon>
        <taxon>Arachis</taxon>
    </lineage>
</organism>
<evidence type="ECO:0000259" key="5">
    <source>
        <dbReference type="Pfam" id="PF01397"/>
    </source>
</evidence>
<gene>
    <name evidence="7" type="ORF">Ahy_B08g093684</name>
</gene>
<accession>A0A444Y6Q7</accession>